<dbReference type="PANTHER" id="PTHR30413">
    <property type="entry name" value="INNER MEMBRANE TRANSPORT PERMEASE"/>
    <property type="match status" value="1"/>
</dbReference>
<evidence type="ECO:0000256" key="6">
    <source>
        <dbReference type="ARBA" id="ARBA00022692"/>
    </source>
</evidence>
<evidence type="ECO:0000256" key="7">
    <source>
        <dbReference type="ARBA" id="ARBA00022989"/>
    </source>
</evidence>
<keyword evidence="6 9" id="KW-0812">Transmembrane</keyword>
<keyword evidence="7 9" id="KW-1133">Transmembrane helix</keyword>
<dbReference type="PANTHER" id="PTHR30413:SF8">
    <property type="entry name" value="TRANSPORT PERMEASE PROTEIN"/>
    <property type="match status" value="1"/>
</dbReference>
<evidence type="ECO:0000259" key="10">
    <source>
        <dbReference type="PROSITE" id="PS51012"/>
    </source>
</evidence>
<evidence type="ECO:0000256" key="8">
    <source>
        <dbReference type="ARBA" id="ARBA00023136"/>
    </source>
</evidence>
<comment type="subcellular location">
    <subcellularLocation>
        <location evidence="1">Cell inner membrane</location>
        <topology evidence="1">Multi-pass membrane protein</topology>
    </subcellularLocation>
    <subcellularLocation>
        <location evidence="9">Cell membrane</location>
        <topology evidence="9">Multi-pass membrane protein</topology>
    </subcellularLocation>
</comment>
<dbReference type="GO" id="GO:0015920">
    <property type="term" value="P:lipopolysaccharide transport"/>
    <property type="evidence" value="ECO:0007669"/>
    <property type="project" value="TreeGrafter"/>
</dbReference>
<evidence type="ECO:0000256" key="1">
    <source>
        <dbReference type="ARBA" id="ARBA00004429"/>
    </source>
</evidence>
<feature type="transmembrane region" description="Helical" evidence="9">
    <location>
        <begin position="133"/>
        <end position="162"/>
    </location>
</feature>
<evidence type="ECO:0000256" key="3">
    <source>
        <dbReference type="ARBA" id="ARBA00022448"/>
    </source>
</evidence>
<feature type="transmembrane region" description="Helical" evidence="9">
    <location>
        <begin position="105"/>
        <end position="127"/>
    </location>
</feature>
<evidence type="ECO:0000256" key="9">
    <source>
        <dbReference type="RuleBase" id="RU361157"/>
    </source>
</evidence>
<evidence type="ECO:0000313" key="11">
    <source>
        <dbReference type="EMBL" id="QFJ53763.1"/>
    </source>
</evidence>
<dbReference type="GO" id="GO:0140359">
    <property type="term" value="F:ABC-type transporter activity"/>
    <property type="evidence" value="ECO:0007669"/>
    <property type="project" value="InterPro"/>
</dbReference>
<protein>
    <recommendedName>
        <fullName evidence="9">Transport permease protein</fullName>
    </recommendedName>
</protein>
<dbReference type="KEGG" id="pxv:FXF36_02190"/>
<sequence length="253" mass="29405">MEYGLKQYVFVIRELTAREIKRKYSRSVLGILWSVLNPLLFMFVMSFVFSGYSTNKSMYPLYFITGYTIWTLFNTATTTAMTALEDNKSLLQKTKLPRELFVLSRDYTAFVNLGFSLIALFVVLIVFQVRISWTILLLPITVISELVFTIGISLILATVYVFYKDIKFLWHNLIVALVHMMAIYMPIERYPEYLIGFTRNNPIFIFADLSRQCVIYGTYDFQEMIKMVCWSAAALVAGILTLKLKENEIIQKI</sequence>
<comment type="similarity">
    <text evidence="2 9">Belongs to the ABC-2 integral membrane protein family.</text>
</comment>
<keyword evidence="4 9" id="KW-1003">Cell membrane</keyword>
<feature type="transmembrane region" description="Helical" evidence="9">
    <location>
        <begin position="61"/>
        <end position="84"/>
    </location>
</feature>
<reference evidence="12" key="1">
    <citation type="submission" date="2019-08" db="EMBL/GenBank/DDBJ databases">
        <title>Complete Genome Sequence of the Polysaccharide-Degrading Rumen Bacterium Pseudobutyrivibrio xylanivorans MA3014.</title>
        <authorList>
            <person name="Palevich N."/>
            <person name="Maclean P.H."/>
            <person name="Kelly W.J."/>
            <person name="Leahy S.C."/>
            <person name="Rakonjac J."/>
            <person name="Attwood G.T."/>
        </authorList>
    </citation>
    <scope>NUCLEOTIDE SEQUENCE [LARGE SCALE GENOMIC DNA]</scope>
    <source>
        <strain evidence="12">MA3014</strain>
    </source>
</reference>
<dbReference type="InterPro" id="IPR013525">
    <property type="entry name" value="ABC2_TM"/>
</dbReference>
<dbReference type="Pfam" id="PF01061">
    <property type="entry name" value="ABC2_membrane"/>
    <property type="match status" value="1"/>
</dbReference>
<evidence type="ECO:0000256" key="2">
    <source>
        <dbReference type="ARBA" id="ARBA00007783"/>
    </source>
</evidence>
<accession>A0A5P6VM82</accession>
<evidence type="ECO:0000313" key="12">
    <source>
        <dbReference type="Proteomes" id="UP000327030"/>
    </source>
</evidence>
<name>A0A5P6VM82_PSEXY</name>
<feature type="transmembrane region" description="Helical" evidence="9">
    <location>
        <begin position="28"/>
        <end position="49"/>
    </location>
</feature>
<keyword evidence="8 9" id="KW-0472">Membrane</keyword>
<keyword evidence="3 9" id="KW-0813">Transport</keyword>
<dbReference type="Proteomes" id="UP000327030">
    <property type="component" value="Chromosome 1"/>
</dbReference>
<evidence type="ECO:0000256" key="4">
    <source>
        <dbReference type="ARBA" id="ARBA00022475"/>
    </source>
</evidence>
<feature type="domain" description="ABC transmembrane type-2" evidence="10">
    <location>
        <begin position="29"/>
        <end position="245"/>
    </location>
</feature>
<keyword evidence="5" id="KW-0997">Cell inner membrane</keyword>
<dbReference type="AlphaFoldDB" id="A0A5P6VM82"/>
<feature type="transmembrane region" description="Helical" evidence="9">
    <location>
        <begin position="169"/>
        <end position="187"/>
    </location>
</feature>
<dbReference type="GO" id="GO:0005886">
    <property type="term" value="C:plasma membrane"/>
    <property type="evidence" value="ECO:0007669"/>
    <property type="project" value="UniProtKB-SubCell"/>
</dbReference>
<gene>
    <name evidence="11" type="ORF">FXF36_02190</name>
</gene>
<organism evidence="11 12">
    <name type="scientific">Pseudobutyrivibrio xylanivorans</name>
    <dbReference type="NCBI Taxonomy" id="185007"/>
    <lineage>
        <taxon>Bacteria</taxon>
        <taxon>Bacillati</taxon>
        <taxon>Bacillota</taxon>
        <taxon>Clostridia</taxon>
        <taxon>Lachnospirales</taxon>
        <taxon>Lachnospiraceae</taxon>
        <taxon>Pseudobutyrivibrio</taxon>
    </lineage>
</organism>
<dbReference type="InterPro" id="IPR047817">
    <property type="entry name" value="ABC2_TM_bact-type"/>
</dbReference>
<dbReference type="PROSITE" id="PS51012">
    <property type="entry name" value="ABC_TM2"/>
    <property type="match status" value="1"/>
</dbReference>
<dbReference type="OrthoDB" id="9786910at2"/>
<evidence type="ECO:0000256" key="5">
    <source>
        <dbReference type="ARBA" id="ARBA00022519"/>
    </source>
</evidence>
<comment type="caution">
    <text evidence="9">Lacks conserved residue(s) required for the propagation of feature annotation.</text>
</comment>
<dbReference type="EMBL" id="CP043028">
    <property type="protein sequence ID" value="QFJ53763.1"/>
    <property type="molecule type" value="Genomic_DNA"/>
</dbReference>
<proteinExistence type="inferred from homology"/>
<dbReference type="RefSeq" id="WP_151622260.1">
    <property type="nucleotide sequence ID" value="NZ_CP043028.1"/>
</dbReference>